<dbReference type="SUPFAM" id="SSF52540">
    <property type="entry name" value="P-loop containing nucleoside triphosphate hydrolases"/>
    <property type="match status" value="1"/>
</dbReference>
<dbReference type="PROSITE" id="PS51219">
    <property type="entry name" value="DPCK"/>
    <property type="match status" value="1"/>
</dbReference>
<proteinExistence type="inferred from homology"/>
<dbReference type="UniPathway" id="UPA00241">
    <property type="reaction ID" value="UER00356"/>
</dbReference>
<name>A0A1Y4QH52_9FIRM</name>
<keyword evidence="3 6" id="KW-0418">Kinase</keyword>
<dbReference type="GO" id="GO:0005524">
    <property type="term" value="F:ATP binding"/>
    <property type="evidence" value="ECO:0007669"/>
    <property type="project" value="UniProtKB-UniRule"/>
</dbReference>
<dbReference type="GO" id="GO:0005737">
    <property type="term" value="C:cytoplasm"/>
    <property type="evidence" value="ECO:0007669"/>
    <property type="project" value="UniProtKB-SubCell"/>
</dbReference>
<feature type="binding site" evidence="3">
    <location>
        <begin position="11"/>
        <end position="16"/>
    </location>
    <ligand>
        <name>ATP</name>
        <dbReference type="ChEBI" id="CHEBI:30616"/>
    </ligand>
</feature>
<comment type="catalytic activity">
    <reaction evidence="3">
        <text>3'-dephospho-CoA + ATP = ADP + CoA + H(+)</text>
        <dbReference type="Rhea" id="RHEA:18245"/>
        <dbReference type="ChEBI" id="CHEBI:15378"/>
        <dbReference type="ChEBI" id="CHEBI:30616"/>
        <dbReference type="ChEBI" id="CHEBI:57287"/>
        <dbReference type="ChEBI" id="CHEBI:57328"/>
        <dbReference type="ChEBI" id="CHEBI:456216"/>
        <dbReference type="EC" id="2.7.1.24"/>
    </reaction>
</comment>
<dbReference type="EMBL" id="DYWV01000057">
    <property type="protein sequence ID" value="HJF39612.1"/>
    <property type="molecule type" value="Genomic_DNA"/>
</dbReference>
<keyword evidence="2 3" id="KW-0067">ATP-binding</keyword>
<dbReference type="Gene3D" id="3.40.50.300">
    <property type="entry name" value="P-loop containing nucleotide triphosphate hydrolases"/>
    <property type="match status" value="1"/>
</dbReference>
<evidence type="ECO:0000256" key="3">
    <source>
        <dbReference type="HAMAP-Rule" id="MF_00376"/>
    </source>
</evidence>
<evidence type="ECO:0000256" key="1">
    <source>
        <dbReference type="ARBA" id="ARBA00022741"/>
    </source>
</evidence>
<sequence>MEIFGITGSIATGKSTVTNYLRDKGYLVVDSDKLAYDALTIDQDCINKTKTRFNLPEGKIDRKKLGKIIFNDKEAKADLEKIIHPYVISRIKKEIEDNRDLKYIFLDIPLLYESKLEYLCDKVIVVYLSLEDELKRLMERDQIDEDYAKLIIANQMSIETKKEKADIILDNSGSLENLYKQIEELLKGR</sequence>
<dbReference type="Proteomes" id="UP000196258">
    <property type="component" value="Unassembled WGS sequence"/>
</dbReference>
<dbReference type="EMBL" id="NFLB01000018">
    <property type="protein sequence ID" value="OUQ03613.1"/>
    <property type="molecule type" value="Genomic_DNA"/>
</dbReference>
<dbReference type="InterPro" id="IPR027417">
    <property type="entry name" value="P-loop_NTPase"/>
</dbReference>
<keyword evidence="1 3" id="KW-0547">Nucleotide-binding</keyword>
<reference evidence="5" key="3">
    <citation type="journal article" date="2021" name="PeerJ">
        <title>Extensive microbial diversity within the chicken gut microbiome revealed by metagenomics and culture.</title>
        <authorList>
            <person name="Gilroy R."/>
            <person name="Ravi A."/>
            <person name="Getino M."/>
            <person name="Pursley I."/>
            <person name="Horton D.L."/>
            <person name="Alikhan N.F."/>
            <person name="Baker D."/>
            <person name="Gharbi K."/>
            <person name="Hall N."/>
            <person name="Watson M."/>
            <person name="Adriaenssens E.M."/>
            <person name="Foster-Nyarko E."/>
            <person name="Jarju S."/>
            <person name="Secka A."/>
            <person name="Antonio M."/>
            <person name="Oren A."/>
            <person name="Chaudhuri R.R."/>
            <person name="La Ragione R."/>
            <person name="Hildebrand F."/>
            <person name="Pallen M.J."/>
        </authorList>
    </citation>
    <scope>NUCLEOTIDE SEQUENCE</scope>
    <source>
        <strain evidence="5">CHK193-16274</strain>
    </source>
</reference>
<keyword evidence="3" id="KW-0963">Cytoplasm</keyword>
<comment type="function">
    <text evidence="3">Catalyzes the phosphorylation of the 3'-hydroxyl group of dephosphocoenzyme A to form coenzyme A.</text>
</comment>
<dbReference type="NCBIfam" id="TIGR00152">
    <property type="entry name" value="dephospho-CoA kinase"/>
    <property type="match status" value="1"/>
</dbReference>
<dbReference type="GO" id="GO:0015937">
    <property type="term" value="P:coenzyme A biosynthetic process"/>
    <property type="evidence" value="ECO:0007669"/>
    <property type="project" value="UniProtKB-UniRule"/>
</dbReference>
<evidence type="ECO:0000256" key="2">
    <source>
        <dbReference type="ARBA" id="ARBA00022840"/>
    </source>
</evidence>
<dbReference type="PANTHER" id="PTHR10695:SF46">
    <property type="entry name" value="BIFUNCTIONAL COENZYME A SYNTHASE-RELATED"/>
    <property type="match status" value="1"/>
</dbReference>
<comment type="similarity">
    <text evidence="3">Belongs to the CoaE family.</text>
</comment>
<accession>A0A1Y4QH52</accession>
<reference evidence="6" key="2">
    <citation type="journal article" date="2018" name="BMC Genomics">
        <title>Whole genome sequencing and function prediction of 133 gut anaerobes isolated from chicken caecum in pure cultures.</title>
        <authorList>
            <person name="Medvecky M."/>
            <person name="Cejkova D."/>
            <person name="Polansky O."/>
            <person name="Karasova D."/>
            <person name="Kubasova T."/>
            <person name="Cizek A."/>
            <person name="Rychlik I."/>
        </authorList>
    </citation>
    <scope>NUCLEOTIDE SEQUENCE</scope>
    <source>
        <strain evidence="6">An149</strain>
    </source>
</reference>
<dbReference type="Pfam" id="PF01121">
    <property type="entry name" value="CoaE"/>
    <property type="match status" value="1"/>
</dbReference>
<reference evidence="7" key="1">
    <citation type="submission" date="2017-04" db="EMBL/GenBank/DDBJ databases">
        <title>Function of individual gut microbiota members based on whole genome sequencing of pure cultures obtained from chicken caecum.</title>
        <authorList>
            <person name="Medvecky M."/>
            <person name="Cejkova D."/>
            <person name="Polansky O."/>
            <person name="Karasova D."/>
            <person name="Kubasova T."/>
            <person name="Cizek A."/>
            <person name="Rychlik I."/>
        </authorList>
    </citation>
    <scope>NUCLEOTIDE SEQUENCE [LARGE SCALE GENOMIC DNA]</scope>
    <source>
        <strain evidence="7">An149</strain>
    </source>
</reference>
<dbReference type="AlphaFoldDB" id="A0A1Y4QH52"/>
<keyword evidence="3 5" id="KW-0808">Transferase</keyword>
<evidence type="ECO:0000313" key="5">
    <source>
        <dbReference type="EMBL" id="HJF39612.1"/>
    </source>
</evidence>
<gene>
    <name evidence="3 5" type="primary">coaE</name>
    <name evidence="6" type="ORF">B5E91_12415</name>
    <name evidence="5" type="ORF">K8V91_01695</name>
</gene>
<dbReference type="HAMAP" id="MF_00376">
    <property type="entry name" value="Dephospho_CoA_kinase"/>
    <property type="match status" value="1"/>
</dbReference>
<evidence type="ECO:0000313" key="7">
    <source>
        <dbReference type="Proteomes" id="UP000196258"/>
    </source>
</evidence>
<organism evidence="6 7">
    <name type="scientific">Thomasclavelia spiroformis</name>
    <dbReference type="NCBI Taxonomy" id="29348"/>
    <lineage>
        <taxon>Bacteria</taxon>
        <taxon>Bacillati</taxon>
        <taxon>Bacillota</taxon>
        <taxon>Erysipelotrichia</taxon>
        <taxon>Erysipelotrichales</taxon>
        <taxon>Coprobacillaceae</taxon>
        <taxon>Thomasclavelia</taxon>
    </lineage>
</organism>
<evidence type="ECO:0000256" key="4">
    <source>
        <dbReference type="NCBIfam" id="TIGR00152"/>
    </source>
</evidence>
<dbReference type="InterPro" id="IPR001977">
    <property type="entry name" value="Depp_CoAkinase"/>
</dbReference>
<comment type="subcellular location">
    <subcellularLocation>
        <location evidence="3">Cytoplasm</location>
    </subcellularLocation>
</comment>
<keyword evidence="3" id="KW-0173">Coenzyme A biosynthesis</keyword>
<comment type="pathway">
    <text evidence="3">Cofactor biosynthesis; coenzyme A biosynthesis; CoA from (R)-pantothenate: step 5/5.</text>
</comment>
<dbReference type="Proteomes" id="UP000749320">
    <property type="component" value="Unassembled WGS sequence"/>
</dbReference>
<evidence type="ECO:0000313" key="6">
    <source>
        <dbReference type="EMBL" id="OUQ03613.1"/>
    </source>
</evidence>
<dbReference type="EC" id="2.7.1.24" evidence="3 4"/>
<dbReference type="RefSeq" id="WP_087258244.1">
    <property type="nucleotide sequence ID" value="NZ_CAJFOD010000064.1"/>
</dbReference>
<dbReference type="CDD" id="cd02022">
    <property type="entry name" value="DPCK"/>
    <property type="match status" value="1"/>
</dbReference>
<protein>
    <recommendedName>
        <fullName evidence="3 4">Dephospho-CoA kinase</fullName>
        <ecNumber evidence="3 4">2.7.1.24</ecNumber>
    </recommendedName>
    <alternativeName>
        <fullName evidence="3">Dephosphocoenzyme A kinase</fullName>
    </alternativeName>
</protein>
<reference evidence="5" key="4">
    <citation type="submission" date="2021-09" db="EMBL/GenBank/DDBJ databases">
        <authorList>
            <person name="Gilroy R."/>
        </authorList>
    </citation>
    <scope>NUCLEOTIDE SEQUENCE</scope>
    <source>
        <strain evidence="5">CHK193-16274</strain>
    </source>
</reference>
<dbReference type="PANTHER" id="PTHR10695">
    <property type="entry name" value="DEPHOSPHO-COA KINASE-RELATED"/>
    <property type="match status" value="1"/>
</dbReference>
<dbReference type="GO" id="GO:0004140">
    <property type="term" value="F:dephospho-CoA kinase activity"/>
    <property type="evidence" value="ECO:0007669"/>
    <property type="project" value="UniProtKB-UniRule"/>
</dbReference>
<comment type="caution">
    <text evidence="6">The sequence shown here is derived from an EMBL/GenBank/DDBJ whole genome shotgun (WGS) entry which is preliminary data.</text>
</comment>